<dbReference type="CDD" id="cd24076">
    <property type="entry name" value="ASKHA_ATPase_ROK_BsXylR-like"/>
    <property type="match status" value="1"/>
</dbReference>
<accession>A0ABS9T5V6</accession>
<dbReference type="Gene3D" id="1.10.10.10">
    <property type="entry name" value="Winged helix-like DNA-binding domain superfamily/Winged helix DNA-binding domain"/>
    <property type="match status" value="1"/>
</dbReference>
<evidence type="ECO:0000313" key="3">
    <source>
        <dbReference type="Proteomes" id="UP001166784"/>
    </source>
</evidence>
<organism evidence="2 3">
    <name type="scientific">Streptomyces marispadix</name>
    <dbReference type="NCBI Taxonomy" id="2922868"/>
    <lineage>
        <taxon>Bacteria</taxon>
        <taxon>Bacillati</taxon>
        <taxon>Actinomycetota</taxon>
        <taxon>Actinomycetes</taxon>
        <taxon>Kitasatosporales</taxon>
        <taxon>Streptomycetaceae</taxon>
        <taxon>Streptomyces</taxon>
    </lineage>
</organism>
<dbReference type="Gene3D" id="3.30.420.40">
    <property type="match status" value="2"/>
</dbReference>
<reference evidence="2" key="2">
    <citation type="journal article" date="2023" name="Int. J. Syst. Evol. Microbiol.">
        <title>Streptomyces marispadix sp. nov., isolated from marine beach sediment of the Northern Coast of Portugal.</title>
        <authorList>
            <person name="dos Santos J.D.N."/>
            <person name="Vitorino I.R."/>
            <person name="Kallscheuer N."/>
            <person name="Srivastava A."/>
            <person name="Krautwurst S."/>
            <person name="Marz M."/>
            <person name="Jogler C."/>
            <person name="Lobo Da Cunha A."/>
            <person name="Catita J."/>
            <person name="Goncalves H."/>
            <person name="Gonzalez I."/>
            <person name="Reyes F."/>
            <person name="Lage O.M."/>
        </authorList>
    </citation>
    <scope>NUCLEOTIDE SEQUENCE</scope>
    <source>
        <strain evidence="2">M600PL45_2</strain>
    </source>
</reference>
<dbReference type="PANTHER" id="PTHR18964:SF149">
    <property type="entry name" value="BIFUNCTIONAL UDP-N-ACETYLGLUCOSAMINE 2-EPIMERASE_N-ACETYLMANNOSAMINE KINASE"/>
    <property type="match status" value="1"/>
</dbReference>
<evidence type="ECO:0000313" key="2">
    <source>
        <dbReference type="EMBL" id="MCH6163897.1"/>
    </source>
</evidence>
<keyword evidence="3" id="KW-1185">Reference proteome</keyword>
<dbReference type="InterPro" id="IPR000600">
    <property type="entry name" value="ROK"/>
</dbReference>
<dbReference type="RefSeq" id="WP_241062758.1">
    <property type="nucleotide sequence ID" value="NZ_JAKWJU010000002.1"/>
</dbReference>
<comment type="caution">
    <text evidence="2">The sequence shown here is derived from an EMBL/GenBank/DDBJ whole genome shotgun (WGS) entry which is preliminary data.</text>
</comment>
<evidence type="ECO:0000256" key="1">
    <source>
        <dbReference type="ARBA" id="ARBA00006479"/>
    </source>
</evidence>
<comment type="similarity">
    <text evidence="1">Belongs to the ROK (NagC/XylR) family.</text>
</comment>
<dbReference type="InterPro" id="IPR043129">
    <property type="entry name" value="ATPase_NBD"/>
</dbReference>
<dbReference type="Pfam" id="PF00480">
    <property type="entry name" value="ROK"/>
    <property type="match status" value="1"/>
</dbReference>
<dbReference type="SUPFAM" id="SSF46785">
    <property type="entry name" value="Winged helix' DNA-binding domain"/>
    <property type="match status" value="1"/>
</dbReference>
<dbReference type="SUPFAM" id="SSF53067">
    <property type="entry name" value="Actin-like ATPase domain"/>
    <property type="match status" value="1"/>
</dbReference>
<dbReference type="InterPro" id="IPR036388">
    <property type="entry name" value="WH-like_DNA-bd_sf"/>
</dbReference>
<proteinExistence type="inferred from homology"/>
<gene>
    <name evidence="2" type="ORF">MMA15_26905</name>
</gene>
<dbReference type="Proteomes" id="UP001166784">
    <property type="component" value="Unassembled WGS sequence"/>
</dbReference>
<sequence length="402" mass="40482">MAVVPPNSQQEMRRRNLSRVLYAVAGAGPVSRASIAGRIGLTRASVSTLVEELLRAGFLVELGPGRSGGVGRPGNALALTGLGPCGLGAEIGVDHLTVCAVDLGGRVRARIGDETPNGEAGPDSVLRRLSSLVDRVTTEAGAAGLRPAGLAVAVPGLVTRSSANVVRAPNLGWYDTDLGARLGGPGASLPLTVENEANFAALAELWLAGEGSARRDFIHVSAEVGIGAGVVIDGELLRGTRGFAGELGHVPVQPDGPRCACGGSGCLEQYAGEAALLRAAGIAVRGAGGRTAALARLRARASDGDEAALRALRRAGRALGIALAGAANLLDPRAVLLGGALTGLAPWLLPALEGELRQRTTTPGNVPEVAVSAVGSDAPSLGAAHSVVRTVLNDPLPYAVAH</sequence>
<dbReference type="PANTHER" id="PTHR18964">
    <property type="entry name" value="ROK (REPRESSOR, ORF, KINASE) FAMILY"/>
    <property type="match status" value="1"/>
</dbReference>
<reference evidence="2" key="1">
    <citation type="submission" date="2022-03" db="EMBL/GenBank/DDBJ databases">
        <authorList>
            <person name="Santos J.D.N."/>
            <person name="Kallscheuer N."/>
            <person name="Jogler C."/>
            <person name="Lage O.M."/>
        </authorList>
    </citation>
    <scope>NUCLEOTIDE SEQUENCE</scope>
    <source>
        <strain evidence="2">M600PL45_2</strain>
    </source>
</reference>
<dbReference type="InterPro" id="IPR036390">
    <property type="entry name" value="WH_DNA-bd_sf"/>
</dbReference>
<dbReference type="EMBL" id="JAKWJU010000002">
    <property type="protein sequence ID" value="MCH6163897.1"/>
    <property type="molecule type" value="Genomic_DNA"/>
</dbReference>
<protein>
    <submittedName>
        <fullName evidence="2">ROK family protein</fullName>
    </submittedName>
</protein>
<name>A0ABS9T5V6_9ACTN</name>